<accession>G8C3A1</accession>
<dbReference type="GO" id="GO:0016787">
    <property type="term" value="F:hydrolase activity"/>
    <property type="evidence" value="ECO:0007669"/>
    <property type="project" value="UniProtKB-KW"/>
</dbReference>
<organism evidence="11">
    <name type="scientific">Candidatus Mycoplasma haematominutum 'Birmingham 1'</name>
    <dbReference type="NCBI Taxonomy" id="1116213"/>
    <lineage>
        <taxon>Bacteria</taxon>
        <taxon>Bacillati</taxon>
        <taxon>Mycoplasmatota</taxon>
        <taxon>Mollicutes</taxon>
        <taxon>Mycoplasmataceae</taxon>
        <taxon>Mycoplasma</taxon>
    </lineage>
</organism>
<dbReference type="OrthoDB" id="9812769at2"/>
<dbReference type="HOGENOM" id="CLU_050669_0_1_14"/>
<sequence>MGNLIHISRKIKDMKSILKIAEALQLISLTKWKGYMQMFQEGADYNAGIKMLFEKFYSSYEHDHKVSNSRFNLGAALVHKFFLWIVIGSDLSLCGRFNKQIVENLIENFDTKRSYLIVFGKKVKSLLQNYPKISERIISFYDSELPQSELVKKVGEITTLLLREFINRGCYYLRLLYRGVDKSFKIVKLLPFTDQSEYFRKNKRSVRYESYDYRMKPLDSVIELFPTYAEQALLIALMESKIAEHDQRREIMSNAIKSVEEKLAEYNLIYQKARQATITQEISEITAALKCKT</sequence>
<dbReference type="GO" id="GO:0046933">
    <property type="term" value="F:proton-transporting ATP synthase activity, rotational mechanism"/>
    <property type="evidence" value="ECO:0007669"/>
    <property type="project" value="InterPro"/>
</dbReference>
<keyword evidence="11" id="KW-0378">Hydrolase</keyword>
<evidence type="ECO:0000256" key="5">
    <source>
        <dbReference type="ARBA" id="ARBA00022781"/>
    </source>
</evidence>
<reference evidence="11" key="1">
    <citation type="submission" date="2011-11" db="EMBL/GenBank/DDBJ databases">
        <title>Complete genome sequence of Candidatus Mycoplasma haemominutum.</title>
        <authorList>
            <person name="Barker E.N."/>
            <person name="Darby A.C."/>
            <person name="Helps C.R."/>
            <person name="Peters I.R."/>
            <person name="Hughes M.A."/>
            <person name="Radford A.D."/>
            <person name="Novacco M."/>
            <person name="Boretti F."/>
            <person name="Hofmann-Lehmann R."/>
            <person name="Tasker S."/>
        </authorList>
    </citation>
    <scope>NUCLEOTIDE SEQUENCE</scope>
    <source>
        <strain evidence="11">Birmingham 1</strain>
    </source>
</reference>
<dbReference type="PANTHER" id="PTHR11693:SF22">
    <property type="entry name" value="ATP SYNTHASE SUBUNIT GAMMA, MITOCHONDRIAL"/>
    <property type="match status" value="1"/>
</dbReference>
<dbReference type="Gene3D" id="3.40.1380.10">
    <property type="match status" value="1"/>
</dbReference>
<evidence type="ECO:0000256" key="6">
    <source>
        <dbReference type="ARBA" id="ARBA00023065"/>
    </source>
</evidence>
<comment type="subcellular location">
    <subcellularLocation>
        <location evidence="2">Membrane</location>
        <topology evidence="2">Peripheral membrane protein</topology>
    </subcellularLocation>
</comment>
<evidence type="ECO:0000313" key="11">
    <source>
        <dbReference type="EMBL" id="CCE66799.1"/>
    </source>
</evidence>
<name>G8C3A1_9MOLU</name>
<dbReference type="InterPro" id="IPR000131">
    <property type="entry name" value="ATP_synth_F1_gsu"/>
</dbReference>
<protein>
    <submittedName>
        <fullName evidence="11">ATP synthase, gamma subunit</fullName>
        <ecNumber evidence="11">3.6.3.14</ecNumber>
    </submittedName>
</protein>
<dbReference type="KEGG" id="mhb:MHM_02810"/>
<dbReference type="RefSeq" id="WP_015511664.1">
    <property type="nucleotide sequence ID" value="NC_021007.1"/>
</dbReference>
<comment type="similarity">
    <text evidence="3">Belongs to the ATPase gamma chain family.</text>
</comment>
<keyword evidence="8" id="KW-0139">CF(1)</keyword>
<evidence type="ECO:0000256" key="8">
    <source>
        <dbReference type="ARBA" id="ARBA00023196"/>
    </source>
</evidence>
<evidence type="ECO:0000256" key="9">
    <source>
        <dbReference type="ARBA" id="ARBA00023310"/>
    </source>
</evidence>
<evidence type="ECO:0000256" key="1">
    <source>
        <dbReference type="ARBA" id="ARBA00003456"/>
    </source>
</evidence>
<dbReference type="EC" id="3.6.3.14" evidence="11"/>
<evidence type="ECO:0000256" key="4">
    <source>
        <dbReference type="ARBA" id="ARBA00022448"/>
    </source>
</evidence>
<dbReference type="SUPFAM" id="SSF52943">
    <property type="entry name" value="ATP synthase (F1-ATPase), gamma subunit"/>
    <property type="match status" value="1"/>
</dbReference>
<dbReference type="Pfam" id="PF00231">
    <property type="entry name" value="ATP-synt"/>
    <property type="match status" value="1"/>
</dbReference>
<feature type="coiled-coil region" evidence="10">
    <location>
        <begin position="242"/>
        <end position="276"/>
    </location>
</feature>
<keyword evidence="10" id="KW-0175">Coiled coil</keyword>
<evidence type="ECO:0000256" key="10">
    <source>
        <dbReference type="SAM" id="Coils"/>
    </source>
</evidence>
<dbReference type="Gene3D" id="1.10.287.80">
    <property type="entry name" value="ATP synthase, gamma subunit, helix hairpin domain"/>
    <property type="match status" value="1"/>
</dbReference>
<keyword evidence="4" id="KW-0813">Transport</keyword>
<reference evidence="11" key="2">
    <citation type="submission" date="2011-11" db="EMBL/GenBank/DDBJ databases">
        <authorList>
            <person name="Barker E."/>
        </authorList>
    </citation>
    <scope>NUCLEOTIDE SEQUENCE</scope>
    <source>
        <strain evidence="11">Birmingham 1</strain>
    </source>
</reference>
<dbReference type="PRINTS" id="PR00126">
    <property type="entry name" value="ATPASEGAMMA"/>
</dbReference>
<proteinExistence type="inferred from homology"/>
<keyword evidence="7" id="KW-0472">Membrane</keyword>
<comment type="function">
    <text evidence="1">Produces ATP from ADP in the presence of a proton gradient across the membrane. The gamma chain is believed to be important in regulating ATPase activity and the flow of protons through the CF(0) complex.</text>
</comment>
<evidence type="ECO:0000256" key="3">
    <source>
        <dbReference type="ARBA" id="ARBA00007681"/>
    </source>
</evidence>
<evidence type="ECO:0000256" key="2">
    <source>
        <dbReference type="ARBA" id="ARBA00004170"/>
    </source>
</evidence>
<dbReference type="PANTHER" id="PTHR11693">
    <property type="entry name" value="ATP SYNTHASE GAMMA CHAIN"/>
    <property type="match status" value="1"/>
</dbReference>
<keyword evidence="9" id="KW-0066">ATP synthesis</keyword>
<dbReference type="InterPro" id="IPR035968">
    <property type="entry name" value="ATP_synth_F1_ATPase_gsu"/>
</dbReference>
<keyword evidence="6" id="KW-0406">Ion transport</keyword>
<dbReference type="EMBL" id="HE613254">
    <property type="protein sequence ID" value="CCE66799.1"/>
    <property type="molecule type" value="Genomic_DNA"/>
</dbReference>
<gene>
    <name evidence="11" type="primary">atpG</name>
    <name evidence="11" type="ORF">MHM_02810</name>
</gene>
<evidence type="ECO:0000256" key="7">
    <source>
        <dbReference type="ARBA" id="ARBA00023136"/>
    </source>
</evidence>
<dbReference type="PATRIC" id="fig|1116213.3.peg.298"/>
<dbReference type="AlphaFoldDB" id="G8C3A1"/>
<keyword evidence="5" id="KW-0375">Hydrogen ion transport</keyword>
<dbReference type="GO" id="GO:0045259">
    <property type="term" value="C:proton-transporting ATP synthase complex"/>
    <property type="evidence" value="ECO:0007669"/>
    <property type="project" value="UniProtKB-KW"/>
</dbReference>